<dbReference type="FunFam" id="3.40.50.720:FF:000084">
    <property type="entry name" value="Short-chain dehydrogenase reductase"/>
    <property type="match status" value="1"/>
</dbReference>
<evidence type="ECO:0000256" key="3">
    <source>
        <dbReference type="RuleBase" id="RU000363"/>
    </source>
</evidence>
<dbReference type="PRINTS" id="PR00081">
    <property type="entry name" value="GDHRDH"/>
</dbReference>
<dbReference type="CDD" id="cd05374">
    <property type="entry name" value="17beta-HSD-like_SDR_c"/>
    <property type="match status" value="1"/>
</dbReference>
<dbReference type="Gene3D" id="3.40.50.720">
    <property type="entry name" value="NAD(P)-binding Rossmann-like Domain"/>
    <property type="match status" value="1"/>
</dbReference>
<dbReference type="AlphaFoldDB" id="A0A6I4VTC9"/>
<gene>
    <name evidence="4" type="ORF">GSM42_05090</name>
</gene>
<evidence type="ECO:0000256" key="2">
    <source>
        <dbReference type="ARBA" id="ARBA00023002"/>
    </source>
</evidence>
<dbReference type="Proteomes" id="UP000430692">
    <property type="component" value="Unassembled WGS sequence"/>
</dbReference>
<dbReference type="Pfam" id="PF00106">
    <property type="entry name" value="adh_short"/>
    <property type="match status" value="1"/>
</dbReference>
<comment type="similarity">
    <text evidence="1 3">Belongs to the short-chain dehydrogenases/reductases (SDR) family.</text>
</comment>
<proteinExistence type="inferred from homology"/>
<dbReference type="EMBL" id="WUUL01000003">
    <property type="protein sequence ID" value="MXQ53116.1"/>
    <property type="molecule type" value="Genomic_DNA"/>
</dbReference>
<dbReference type="SUPFAM" id="SSF51735">
    <property type="entry name" value="NAD(P)-binding Rossmann-fold domains"/>
    <property type="match status" value="1"/>
</dbReference>
<accession>A0A6I4VTC9</accession>
<name>A0A6I4VTC9_9BACL</name>
<sequence length="273" mass="30834">MKTIFITGASSGIGKATAKLFSQKGFQVIASMRSPEKEDELHKLENVLVVKLDVEKREEMEEAIHQGIERFGTIDTLINNAGYCAFGPLELATNEQIRKQYSVNVFGVMNMIQAILPHFRQKNDGSIINISSIGGKVANPYLSLYQSSKFAIEGLSESLYYELAPYHIKVKLIEPGNIETDFTGRSLQVLQRDDIKDYDDHIQKFLDMLMADRKKGNISSPELVAEVILKAVEDKSDQFRYLAGEDAEFLNHKRKELTDEAFLQFMKGVFPLS</sequence>
<evidence type="ECO:0000313" key="4">
    <source>
        <dbReference type="EMBL" id="MXQ53116.1"/>
    </source>
</evidence>
<dbReference type="GO" id="GO:0016491">
    <property type="term" value="F:oxidoreductase activity"/>
    <property type="evidence" value="ECO:0007669"/>
    <property type="project" value="UniProtKB-KW"/>
</dbReference>
<dbReference type="PRINTS" id="PR00080">
    <property type="entry name" value="SDRFAMILY"/>
</dbReference>
<dbReference type="InterPro" id="IPR002347">
    <property type="entry name" value="SDR_fam"/>
</dbReference>
<dbReference type="GO" id="GO:0008206">
    <property type="term" value="P:bile acid metabolic process"/>
    <property type="evidence" value="ECO:0007669"/>
    <property type="project" value="UniProtKB-ARBA"/>
</dbReference>
<keyword evidence="5" id="KW-1185">Reference proteome</keyword>
<evidence type="ECO:0000256" key="1">
    <source>
        <dbReference type="ARBA" id="ARBA00006484"/>
    </source>
</evidence>
<dbReference type="InterPro" id="IPR051911">
    <property type="entry name" value="SDR_oxidoreductase"/>
</dbReference>
<dbReference type="PANTHER" id="PTHR43976">
    <property type="entry name" value="SHORT CHAIN DEHYDROGENASE"/>
    <property type="match status" value="1"/>
</dbReference>
<dbReference type="PANTHER" id="PTHR43976:SF16">
    <property type="entry name" value="SHORT-CHAIN DEHYDROGENASE_REDUCTASE FAMILY PROTEIN"/>
    <property type="match status" value="1"/>
</dbReference>
<protein>
    <submittedName>
        <fullName evidence="4">SDR family NAD(P)-dependent oxidoreductase</fullName>
    </submittedName>
</protein>
<organism evidence="4 5">
    <name type="scientific">Shimazuella alba</name>
    <dbReference type="NCBI Taxonomy" id="2690964"/>
    <lineage>
        <taxon>Bacteria</taxon>
        <taxon>Bacillati</taxon>
        <taxon>Bacillota</taxon>
        <taxon>Bacilli</taxon>
        <taxon>Bacillales</taxon>
        <taxon>Thermoactinomycetaceae</taxon>
        <taxon>Shimazuella</taxon>
    </lineage>
</organism>
<evidence type="ECO:0000313" key="5">
    <source>
        <dbReference type="Proteomes" id="UP000430692"/>
    </source>
</evidence>
<comment type="caution">
    <text evidence="4">The sequence shown here is derived from an EMBL/GenBank/DDBJ whole genome shotgun (WGS) entry which is preliminary data.</text>
</comment>
<reference evidence="4 5" key="1">
    <citation type="submission" date="2019-12" db="EMBL/GenBank/DDBJ databases">
        <title>Whole-genome analyses of novel actinobacteria.</title>
        <authorList>
            <person name="Sahin N."/>
            <person name="Saygin H."/>
        </authorList>
    </citation>
    <scope>NUCLEOTIDE SEQUENCE [LARGE SCALE GENOMIC DNA]</scope>
    <source>
        <strain evidence="4 5">KC615</strain>
    </source>
</reference>
<dbReference type="InterPro" id="IPR036291">
    <property type="entry name" value="NAD(P)-bd_dom_sf"/>
</dbReference>
<keyword evidence="2" id="KW-0560">Oxidoreductase</keyword>
<dbReference type="RefSeq" id="WP_160800482.1">
    <property type="nucleotide sequence ID" value="NZ_WUUL01000003.1"/>
</dbReference>